<dbReference type="GO" id="GO:0020037">
    <property type="term" value="F:heme binding"/>
    <property type="evidence" value="ECO:0007669"/>
    <property type="project" value="InterPro"/>
</dbReference>
<dbReference type="Pfam" id="PF00067">
    <property type="entry name" value="p450"/>
    <property type="match status" value="1"/>
</dbReference>
<keyword evidence="4" id="KW-0408">Iron</keyword>
<name>A0A6A5VSB6_9PLEO</name>
<proteinExistence type="inferred from homology"/>
<evidence type="ECO:0000256" key="3">
    <source>
        <dbReference type="ARBA" id="ARBA00023002"/>
    </source>
</evidence>
<dbReference type="InterPro" id="IPR001128">
    <property type="entry name" value="Cyt_P450"/>
</dbReference>
<evidence type="ECO:0000256" key="5">
    <source>
        <dbReference type="ARBA" id="ARBA00023033"/>
    </source>
</evidence>
<comment type="similarity">
    <text evidence="1">Belongs to the cytochrome P450 family.</text>
</comment>
<evidence type="ECO:0000256" key="2">
    <source>
        <dbReference type="ARBA" id="ARBA00022723"/>
    </source>
</evidence>
<dbReference type="OrthoDB" id="1103324at2759"/>
<keyword evidence="7" id="KW-1185">Reference proteome</keyword>
<dbReference type="EMBL" id="ML976660">
    <property type="protein sequence ID" value="KAF1978602.1"/>
    <property type="molecule type" value="Genomic_DNA"/>
</dbReference>
<dbReference type="AlphaFoldDB" id="A0A6A5VSB6"/>
<dbReference type="InterPro" id="IPR002401">
    <property type="entry name" value="Cyt_P450_E_grp-I"/>
</dbReference>
<dbReference type="InterPro" id="IPR036396">
    <property type="entry name" value="Cyt_P450_sf"/>
</dbReference>
<evidence type="ECO:0000313" key="6">
    <source>
        <dbReference type="EMBL" id="KAF1978602.1"/>
    </source>
</evidence>
<evidence type="ECO:0000256" key="4">
    <source>
        <dbReference type="ARBA" id="ARBA00023004"/>
    </source>
</evidence>
<dbReference type="InterPro" id="IPR050364">
    <property type="entry name" value="Cytochrome_P450_fung"/>
</dbReference>
<keyword evidence="2" id="KW-0479">Metal-binding</keyword>
<dbReference type="Proteomes" id="UP000800036">
    <property type="component" value="Unassembled WGS sequence"/>
</dbReference>
<evidence type="ECO:0000313" key="7">
    <source>
        <dbReference type="Proteomes" id="UP000800036"/>
    </source>
</evidence>
<dbReference type="GO" id="GO:0005506">
    <property type="term" value="F:iron ion binding"/>
    <property type="evidence" value="ECO:0007669"/>
    <property type="project" value="InterPro"/>
</dbReference>
<keyword evidence="3" id="KW-0560">Oxidoreductase</keyword>
<dbReference type="GO" id="GO:0016705">
    <property type="term" value="F:oxidoreductase activity, acting on paired donors, with incorporation or reduction of molecular oxygen"/>
    <property type="evidence" value="ECO:0007669"/>
    <property type="project" value="InterPro"/>
</dbReference>
<dbReference type="GO" id="GO:0004497">
    <property type="term" value="F:monooxygenase activity"/>
    <property type="evidence" value="ECO:0007669"/>
    <property type="project" value="UniProtKB-KW"/>
</dbReference>
<dbReference type="PANTHER" id="PTHR46300:SF2">
    <property type="entry name" value="CYTOCHROME P450 MONOOXYGENASE ALNH-RELATED"/>
    <property type="match status" value="1"/>
</dbReference>
<reference evidence="6" key="1">
    <citation type="journal article" date="2020" name="Stud. Mycol.">
        <title>101 Dothideomycetes genomes: a test case for predicting lifestyles and emergence of pathogens.</title>
        <authorList>
            <person name="Haridas S."/>
            <person name="Albert R."/>
            <person name="Binder M."/>
            <person name="Bloem J."/>
            <person name="Labutti K."/>
            <person name="Salamov A."/>
            <person name="Andreopoulos B."/>
            <person name="Baker S."/>
            <person name="Barry K."/>
            <person name="Bills G."/>
            <person name="Bluhm B."/>
            <person name="Cannon C."/>
            <person name="Castanera R."/>
            <person name="Culley D."/>
            <person name="Daum C."/>
            <person name="Ezra D."/>
            <person name="Gonzalez J."/>
            <person name="Henrissat B."/>
            <person name="Kuo A."/>
            <person name="Liang C."/>
            <person name="Lipzen A."/>
            <person name="Lutzoni F."/>
            <person name="Magnuson J."/>
            <person name="Mondo S."/>
            <person name="Nolan M."/>
            <person name="Ohm R."/>
            <person name="Pangilinan J."/>
            <person name="Park H.-J."/>
            <person name="Ramirez L."/>
            <person name="Alfaro M."/>
            <person name="Sun H."/>
            <person name="Tritt A."/>
            <person name="Yoshinaga Y."/>
            <person name="Zwiers L.-H."/>
            <person name="Turgeon B."/>
            <person name="Goodwin S."/>
            <person name="Spatafora J."/>
            <person name="Crous P."/>
            <person name="Grigoriev I."/>
        </authorList>
    </citation>
    <scope>NUCLEOTIDE SEQUENCE</scope>
    <source>
        <strain evidence="6">CBS 107.79</strain>
    </source>
</reference>
<dbReference type="SUPFAM" id="SSF48264">
    <property type="entry name" value="Cytochrome P450"/>
    <property type="match status" value="1"/>
</dbReference>
<gene>
    <name evidence="6" type="ORF">BU23DRAFT_651475</name>
</gene>
<organism evidence="6 7">
    <name type="scientific">Bimuria novae-zelandiae CBS 107.79</name>
    <dbReference type="NCBI Taxonomy" id="1447943"/>
    <lineage>
        <taxon>Eukaryota</taxon>
        <taxon>Fungi</taxon>
        <taxon>Dikarya</taxon>
        <taxon>Ascomycota</taxon>
        <taxon>Pezizomycotina</taxon>
        <taxon>Dothideomycetes</taxon>
        <taxon>Pleosporomycetidae</taxon>
        <taxon>Pleosporales</taxon>
        <taxon>Massarineae</taxon>
        <taxon>Didymosphaeriaceae</taxon>
        <taxon>Bimuria</taxon>
    </lineage>
</organism>
<protein>
    <submittedName>
        <fullName evidence="6">Cytochrome P450</fullName>
    </submittedName>
</protein>
<sequence length="192" mass="21453">MGPLGGEAGYGCYTPFECFSVAGFVPSVLTPWPGWKNKSVELGRAQRALYEELLGKARERIKSGVRDSFMKGLLERKEKEGFSELDVVYLRRGGGLMEAGADTTAVALLVFILAMAAHGDVQRRAQEEVDAVFGNEMPSKVERRDLPYVRAVFWEVLRWRPSFPLTLPHATSKDDIYNGYFIPARSTVIMNT</sequence>
<evidence type="ECO:0000256" key="1">
    <source>
        <dbReference type="ARBA" id="ARBA00010617"/>
    </source>
</evidence>
<accession>A0A6A5VSB6</accession>
<dbReference type="PANTHER" id="PTHR46300">
    <property type="entry name" value="P450, PUTATIVE (EUROFUNG)-RELATED-RELATED"/>
    <property type="match status" value="1"/>
</dbReference>
<dbReference type="PRINTS" id="PR00463">
    <property type="entry name" value="EP450I"/>
</dbReference>
<keyword evidence="5" id="KW-0503">Monooxygenase</keyword>
<dbReference type="Gene3D" id="1.10.630.10">
    <property type="entry name" value="Cytochrome P450"/>
    <property type="match status" value="1"/>
</dbReference>